<evidence type="ECO:0000313" key="8">
    <source>
        <dbReference type="EMBL" id="CAD2164212.1"/>
    </source>
</evidence>
<dbReference type="Proteomes" id="UP000580250">
    <property type="component" value="Unassembled WGS sequence"/>
</dbReference>
<gene>
    <name evidence="8" type="ORF">MENT_LOCUS16447</name>
</gene>
<keyword evidence="5" id="KW-0694">RNA-binding</keyword>
<dbReference type="InterPro" id="IPR008858">
    <property type="entry name" value="TROVE_dom"/>
</dbReference>
<evidence type="ECO:0000256" key="1">
    <source>
        <dbReference type="ARBA" id="ARBA00004496"/>
    </source>
</evidence>
<dbReference type="OrthoDB" id="6098064at2759"/>
<accession>A0A6V7URP0</accession>
<comment type="similarity">
    <text evidence="2">Belongs to the Ro 60 kDa family.</text>
</comment>
<dbReference type="Pfam" id="PF25045">
    <property type="entry name" value="vWA_Ro60"/>
    <property type="match status" value="1"/>
</dbReference>
<dbReference type="InterPro" id="IPR056800">
    <property type="entry name" value="vWA_Ro60"/>
</dbReference>
<dbReference type="GO" id="GO:0046872">
    <property type="term" value="F:metal ion binding"/>
    <property type="evidence" value="ECO:0007669"/>
    <property type="project" value="UniProtKB-KW"/>
</dbReference>
<reference evidence="8 9" key="1">
    <citation type="submission" date="2020-08" db="EMBL/GenBank/DDBJ databases">
        <authorList>
            <person name="Koutsovoulos G."/>
            <person name="Danchin GJ E."/>
        </authorList>
    </citation>
    <scope>NUCLEOTIDE SEQUENCE [LARGE SCALE GENOMIC DNA]</scope>
</reference>
<evidence type="ECO:0000256" key="3">
    <source>
        <dbReference type="ARBA" id="ARBA00022490"/>
    </source>
</evidence>
<keyword evidence="6" id="KW-0687">Ribonucleoprotein</keyword>
<evidence type="ECO:0000259" key="7">
    <source>
        <dbReference type="PROSITE" id="PS50988"/>
    </source>
</evidence>
<evidence type="ECO:0000256" key="6">
    <source>
        <dbReference type="ARBA" id="ARBA00023274"/>
    </source>
</evidence>
<feature type="domain" description="TROVE" evidence="7">
    <location>
        <begin position="52"/>
        <end position="485"/>
    </location>
</feature>
<dbReference type="PANTHER" id="PTHR14202">
    <property type="entry name" value="60 KDA RIBONUCLEOPROTEIN SSA/RO"/>
    <property type="match status" value="1"/>
</dbReference>
<evidence type="ECO:0000313" key="9">
    <source>
        <dbReference type="Proteomes" id="UP000580250"/>
    </source>
</evidence>
<keyword evidence="4" id="KW-0479">Metal-binding</keyword>
<evidence type="ECO:0000256" key="2">
    <source>
        <dbReference type="ARBA" id="ARBA00007814"/>
    </source>
</evidence>
<comment type="caution">
    <text evidence="8">The sequence shown here is derived from an EMBL/GenBank/DDBJ whole genome shotgun (WGS) entry which is preliminary data.</text>
</comment>
<organism evidence="8 9">
    <name type="scientific">Meloidogyne enterolobii</name>
    <name type="common">Root-knot nematode worm</name>
    <name type="synonym">Meloidogyne mayaguensis</name>
    <dbReference type="NCBI Taxonomy" id="390850"/>
    <lineage>
        <taxon>Eukaryota</taxon>
        <taxon>Metazoa</taxon>
        <taxon>Ecdysozoa</taxon>
        <taxon>Nematoda</taxon>
        <taxon>Chromadorea</taxon>
        <taxon>Rhabditida</taxon>
        <taxon>Tylenchina</taxon>
        <taxon>Tylenchomorpha</taxon>
        <taxon>Tylenchoidea</taxon>
        <taxon>Meloidogynidae</taxon>
        <taxon>Meloidogyninae</taxon>
        <taxon>Meloidogyne</taxon>
    </lineage>
</organism>
<dbReference type="GO" id="GO:1990904">
    <property type="term" value="C:ribonucleoprotein complex"/>
    <property type="evidence" value="ECO:0007669"/>
    <property type="project" value="UniProtKB-KW"/>
</dbReference>
<evidence type="ECO:0000256" key="4">
    <source>
        <dbReference type="ARBA" id="ARBA00022723"/>
    </source>
</evidence>
<dbReference type="GO" id="GO:0005737">
    <property type="term" value="C:cytoplasm"/>
    <property type="evidence" value="ECO:0007669"/>
    <property type="project" value="UniProtKB-SubCell"/>
</dbReference>
<dbReference type="Gene3D" id="3.40.50.410">
    <property type="entry name" value="von Willebrand factor, type A domain"/>
    <property type="match status" value="2"/>
</dbReference>
<name>A0A6V7URP0_MELEN</name>
<dbReference type="GO" id="GO:0003723">
    <property type="term" value="F:RNA binding"/>
    <property type="evidence" value="ECO:0007669"/>
    <property type="project" value="UniProtKB-KW"/>
</dbReference>
<dbReference type="InterPro" id="IPR040322">
    <property type="entry name" value="TROVE2"/>
</dbReference>
<dbReference type="AlphaFoldDB" id="A0A6V7URP0"/>
<dbReference type="SUPFAM" id="SSF53300">
    <property type="entry name" value="vWA-like"/>
    <property type="match status" value="1"/>
</dbReference>
<dbReference type="Pfam" id="PF05731">
    <property type="entry name" value="TROVE"/>
    <property type="match status" value="1"/>
</dbReference>
<dbReference type="EMBL" id="CAJEWN010000102">
    <property type="protein sequence ID" value="CAD2164212.1"/>
    <property type="molecule type" value="Genomic_DNA"/>
</dbReference>
<dbReference type="InterPro" id="IPR037214">
    <property type="entry name" value="TROVE_dom_sf"/>
</dbReference>
<proteinExistence type="inferred from homology"/>
<evidence type="ECO:0000256" key="5">
    <source>
        <dbReference type="ARBA" id="ARBA00022884"/>
    </source>
</evidence>
<dbReference type="PANTHER" id="PTHR14202:SF0">
    <property type="entry name" value="RNA-BINDING PROTEIN RO60"/>
    <property type="match status" value="1"/>
</dbReference>
<dbReference type="PROSITE" id="PS50988">
    <property type="entry name" value="TROVE"/>
    <property type="match status" value="1"/>
</dbReference>
<sequence>MVRVHSDKSDSEKSDIIESSEESLRLLELMVQMSIADIEVPGQQVKIRDDQVRNNAGGYVFKVSDLTRVRRFLILGTEGGTYYVTEQKLTMDNMEALIDIIKRGKGGMILREIVSISLAGRSPKQDPLLFALALCARYSVRDRKSLLQKSGEYDLEKALLSNTEDFNSDEMKKFDLYLYKLQQTAFRMVAKVCRIPTHLFMFVKYCELIAKATGEEHTGWGRAMRKCIAEWYLQKSPMELALHITKYPSRESWSHRDLLRLSHPMASSNNKELANSQTLVYDQIFHYACKGDFNPQKSIIVESEGANETPLLKKSRCDYGLTEQMIKYANDSVALEFIRKVMEMSKLKSDNEDDEKRCVELIKKYNFVREHVPTALLNSPKVWTALLQHMPMTALLRNLSKLATLGLLDDELNKECVDLVISKILNQEALQKARIHPIAVLLASSVYKSGHGIKGKLKWEVNDRIKEALEQCFILAFKNVQPTGQRFCLAMDVSGSMRWTNITGGILSCCEASTAMANVTLRTEENVKCVAFCDELLTLPFTRESTITEMMDYNEKLDFGGTNCALPMLWAKEEHLSFDVFIVYTDSETWAGDIHPFEALKDYRQQMNIPNAKLIVMGMAANEFTIADPNDPGMLDIVGLDAAVPDLIRSFVLEEI</sequence>
<comment type="subcellular location">
    <subcellularLocation>
        <location evidence="1">Cytoplasm</location>
    </subcellularLocation>
</comment>
<dbReference type="InterPro" id="IPR036465">
    <property type="entry name" value="vWFA_dom_sf"/>
</dbReference>
<protein>
    <recommendedName>
        <fullName evidence="7">TROVE domain-containing protein</fullName>
    </recommendedName>
</protein>
<dbReference type="SUPFAM" id="SSF140864">
    <property type="entry name" value="TROVE domain-like"/>
    <property type="match status" value="1"/>
</dbReference>
<keyword evidence="3" id="KW-0963">Cytoplasm</keyword>